<keyword evidence="2" id="KW-1185">Reference proteome</keyword>
<evidence type="ECO:0000313" key="1">
    <source>
        <dbReference type="EMBL" id="MDK2564509.1"/>
    </source>
</evidence>
<reference evidence="1 2" key="1">
    <citation type="submission" date="2023-05" db="EMBL/GenBank/DDBJ databases">
        <title>Rombocin, a short stable natural nisin variant, displays selective antimicrobial activity against Listeria monocytogenes and employs dual mode of action to kill target bacterial strains.</title>
        <authorList>
            <person name="Wambui J."/>
            <person name="Stephan R."/>
            <person name="Kuipers O.P."/>
        </authorList>
    </citation>
    <scope>NUCLEOTIDE SEQUENCE [LARGE SCALE GENOMIC DNA]</scope>
    <source>
        <strain evidence="1 2">RC002</strain>
    </source>
</reference>
<proteinExistence type="predicted"/>
<protein>
    <submittedName>
        <fullName evidence="1">Uncharacterized protein</fullName>
    </submittedName>
</protein>
<gene>
    <name evidence="1" type="ORF">QOZ84_13260</name>
</gene>
<organism evidence="1 2">
    <name type="scientific">Romboutsia sedimentorum</name>
    <dbReference type="NCBI Taxonomy" id="1368474"/>
    <lineage>
        <taxon>Bacteria</taxon>
        <taxon>Bacillati</taxon>
        <taxon>Bacillota</taxon>
        <taxon>Clostridia</taxon>
        <taxon>Peptostreptococcales</taxon>
        <taxon>Peptostreptococcaceae</taxon>
        <taxon>Romboutsia</taxon>
    </lineage>
</organism>
<dbReference type="EMBL" id="JASKYM010000008">
    <property type="protein sequence ID" value="MDK2564509.1"/>
    <property type="molecule type" value="Genomic_DNA"/>
</dbReference>
<evidence type="ECO:0000313" key="2">
    <source>
        <dbReference type="Proteomes" id="UP001301012"/>
    </source>
</evidence>
<name>A0ABT7EC49_9FIRM</name>
<dbReference type="RefSeq" id="WP_284133431.1">
    <property type="nucleotide sequence ID" value="NZ_JASKYM010000008.1"/>
</dbReference>
<sequence length="54" mass="6401">MKIEDLAKVIKESRELFSKDELAYLSLNIKNDMVIRNKIAYNLHIELKKLIVRV</sequence>
<comment type="caution">
    <text evidence="1">The sequence shown here is derived from an EMBL/GenBank/DDBJ whole genome shotgun (WGS) entry which is preliminary data.</text>
</comment>
<accession>A0ABT7EC49</accession>
<dbReference type="Proteomes" id="UP001301012">
    <property type="component" value="Unassembled WGS sequence"/>
</dbReference>